<dbReference type="Pfam" id="PF22570">
    <property type="entry name" value="LiaF-TM"/>
    <property type="match status" value="1"/>
</dbReference>
<evidence type="ECO:0000313" key="4">
    <source>
        <dbReference type="Proteomes" id="UP000807850"/>
    </source>
</evidence>
<evidence type="ECO:0000313" key="3">
    <source>
        <dbReference type="EMBL" id="MBI3539182.1"/>
    </source>
</evidence>
<keyword evidence="1" id="KW-1133">Transmembrane helix</keyword>
<organism evidence="3 4">
    <name type="scientific">Eiseniibacteriota bacterium</name>
    <dbReference type="NCBI Taxonomy" id="2212470"/>
    <lineage>
        <taxon>Bacteria</taxon>
        <taxon>Candidatus Eiseniibacteriota</taxon>
    </lineage>
</organism>
<feature type="transmembrane region" description="Helical" evidence="1">
    <location>
        <begin position="71"/>
        <end position="90"/>
    </location>
</feature>
<protein>
    <recommendedName>
        <fullName evidence="2">LiaF transmembrane domain-containing protein</fullName>
    </recommendedName>
</protein>
<dbReference type="EMBL" id="JACQAY010000080">
    <property type="protein sequence ID" value="MBI3539182.1"/>
    <property type="molecule type" value="Genomic_DNA"/>
</dbReference>
<dbReference type="Proteomes" id="UP000807850">
    <property type="component" value="Unassembled WGS sequence"/>
</dbReference>
<dbReference type="AlphaFoldDB" id="A0A9D6QIC5"/>
<reference evidence="3" key="1">
    <citation type="submission" date="2020-07" db="EMBL/GenBank/DDBJ databases">
        <title>Huge and variable diversity of episymbiotic CPR bacteria and DPANN archaea in groundwater ecosystems.</title>
        <authorList>
            <person name="He C.Y."/>
            <person name="Keren R."/>
            <person name="Whittaker M."/>
            <person name="Farag I.F."/>
            <person name="Doudna J."/>
            <person name="Cate J.H.D."/>
            <person name="Banfield J.F."/>
        </authorList>
    </citation>
    <scope>NUCLEOTIDE SEQUENCE</scope>
    <source>
        <strain evidence="3">NC_groundwater_928_Pr1_S-0.2um_72_17</strain>
    </source>
</reference>
<keyword evidence="1" id="KW-0812">Transmembrane</keyword>
<evidence type="ECO:0000256" key="1">
    <source>
        <dbReference type="SAM" id="Phobius"/>
    </source>
</evidence>
<comment type="caution">
    <text evidence="3">The sequence shown here is derived from an EMBL/GenBank/DDBJ whole genome shotgun (WGS) entry which is preliminary data.</text>
</comment>
<accession>A0A9D6QIC5</accession>
<evidence type="ECO:0000259" key="2">
    <source>
        <dbReference type="Pfam" id="PF22570"/>
    </source>
</evidence>
<name>A0A9D6QIC5_UNCEI</name>
<feature type="domain" description="LiaF transmembrane" evidence="2">
    <location>
        <begin position="2"/>
        <end position="86"/>
    </location>
</feature>
<feature type="transmembrane region" description="Helical" evidence="1">
    <location>
        <begin position="44"/>
        <end position="65"/>
    </location>
</feature>
<dbReference type="InterPro" id="IPR054331">
    <property type="entry name" value="LiaF_TM"/>
</dbReference>
<feature type="transmembrane region" description="Helical" evidence="1">
    <location>
        <begin position="20"/>
        <end position="37"/>
    </location>
</feature>
<proteinExistence type="predicted"/>
<keyword evidence="1" id="KW-0472">Membrane</keyword>
<sequence length="108" mass="11929">MLMLDQLGILSLGFYAREWWTWWPVLLIASGLASLVAPDGAKEAFKGLSLTLLGLWALACSQHWYGFSWGRSWPLVLVVVGLESILLAAFDRRSRAQAEKEAHDVGAA</sequence>
<gene>
    <name evidence="3" type="ORF">HY076_02800</name>
</gene>